<dbReference type="SUPFAM" id="SSF102400">
    <property type="entry name" value="DNA polymerase III chi subunit"/>
    <property type="match status" value="1"/>
</dbReference>
<organism evidence="1 2">
    <name type="scientific">Alteromonas salexigens</name>
    <dbReference type="NCBI Taxonomy" id="2982530"/>
    <lineage>
        <taxon>Bacteria</taxon>
        <taxon>Pseudomonadati</taxon>
        <taxon>Pseudomonadota</taxon>
        <taxon>Gammaproteobacteria</taxon>
        <taxon>Alteromonadales</taxon>
        <taxon>Alteromonadaceae</taxon>
        <taxon>Alteromonas/Salinimonas group</taxon>
        <taxon>Alteromonas</taxon>
    </lineage>
</organism>
<accession>A0ABT2VQ19</accession>
<dbReference type="EMBL" id="JAOTJC010000011">
    <property type="protein sequence ID" value="MCU7555412.1"/>
    <property type="molecule type" value="Genomic_DNA"/>
</dbReference>
<evidence type="ECO:0000313" key="1">
    <source>
        <dbReference type="EMBL" id="MCU7555412.1"/>
    </source>
</evidence>
<dbReference type="RefSeq" id="WP_262995061.1">
    <property type="nucleotide sequence ID" value="NZ_JAOTJC010000011.1"/>
</dbReference>
<keyword evidence="2" id="KW-1185">Reference proteome</keyword>
<dbReference type="InterPro" id="IPR007459">
    <property type="entry name" value="DNA_pol3_chi"/>
</dbReference>
<proteinExistence type="predicted"/>
<dbReference type="InterPro" id="IPR036768">
    <property type="entry name" value="PolIII_chi_sf"/>
</dbReference>
<reference evidence="2" key="1">
    <citation type="submission" date="2023-07" db="EMBL/GenBank/DDBJ databases">
        <title>Study on multiphase classification of strain Alteromonas salexigens isolated from the Yellow Sea.</title>
        <authorList>
            <person name="Sun L."/>
        </authorList>
    </citation>
    <scope>NUCLEOTIDE SEQUENCE [LARGE SCALE GENOMIC DNA]</scope>
    <source>
        <strain evidence="2">ASW11-19</strain>
    </source>
</reference>
<name>A0ABT2VQ19_9ALTE</name>
<gene>
    <name evidence="1" type="ORF">OCL06_12525</name>
</gene>
<dbReference type="PANTHER" id="PTHR38767">
    <property type="entry name" value="DNA POLYMERASE III SUBUNIT CHI"/>
    <property type="match status" value="1"/>
</dbReference>
<dbReference type="Gene3D" id="3.40.50.10110">
    <property type="entry name" value="DNA polymerase III subunit chi"/>
    <property type="match status" value="1"/>
</dbReference>
<dbReference type="PANTHER" id="PTHR38767:SF1">
    <property type="entry name" value="DNA POLYMERASE III SUBUNIT CHI"/>
    <property type="match status" value="1"/>
</dbReference>
<dbReference type="Proteomes" id="UP001209257">
    <property type="component" value="Unassembled WGS sequence"/>
</dbReference>
<protein>
    <submittedName>
        <fullName evidence="1">DNA polymerase III subunit chi</fullName>
    </submittedName>
</protein>
<evidence type="ECO:0000313" key="2">
    <source>
        <dbReference type="Proteomes" id="UP001209257"/>
    </source>
</evidence>
<comment type="caution">
    <text evidence="1">The sequence shown here is derived from an EMBL/GenBank/DDBJ whole genome shotgun (WGS) entry which is preliminary data.</text>
</comment>
<dbReference type="Pfam" id="PF04364">
    <property type="entry name" value="DNA_pol3_chi"/>
    <property type="match status" value="1"/>
</dbReference>
<sequence length="142" mass="15889">MPQVMFYQLSAGAHSAAQRACELVADAYARKQKVTVMCESQTLAEDVDELLWQLPAARFVPHNLHGEGPPAGTPVEICWQVSQLSRRPLIVNLGDTMLPNPQQYQRIIDFVPADDAEKQAARVRYKKYQQAGCNMQFTAAEN</sequence>